<sequence length="72" mass="8166">MTGEIVSTKTPHMVVVSVVRIWRHPVYKKAVRKAKRFAAHNDTLELVVGDRVVIAETKPMSKTIHFKVVSKL</sequence>
<comment type="caution">
    <text evidence="4">The sequence shown here is derived from an EMBL/GenBank/DDBJ whole genome shotgun (WGS) entry which is preliminary data.</text>
</comment>
<dbReference type="PANTHER" id="PTHR10744:SF1">
    <property type="entry name" value="SMALL RIBOSOMAL SUBUNIT PROTEIN US17M"/>
    <property type="match status" value="1"/>
</dbReference>
<dbReference type="PRINTS" id="PR00973">
    <property type="entry name" value="RIBOSOMALS17"/>
</dbReference>
<dbReference type="Gene3D" id="2.40.50.140">
    <property type="entry name" value="Nucleic acid-binding proteins"/>
    <property type="match status" value="1"/>
</dbReference>
<dbReference type="Pfam" id="PF00366">
    <property type="entry name" value="Ribosomal_S17"/>
    <property type="match status" value="1"/>
</dbReference>
<keyword evidence="2 4" id="KW-0689">Ribosomal protein</keyword>
<dbReference type="GO" id="GO:0022627">
    <property type="term" value="C:cytosolic small ribosomal subunit"/>
    <property type="evidence" value="ECO:0007669"/>
    <property type="project" value="TreeGrafter"/>
</dbReference>
<protein>
    <submittedName>
        <fullName evidence="4">30S ribosomal protein S17</fullName>
    </submittedName>
</protein>
<evidence type="ECO:0000256" key="3">
    <source>
        <dbReference type="ARBA" id="ARBA00023274"/>
    </source>
</evidence>
<evidence type="ECO:0000313" key="4">
    <source>
        <dbReference type="EMBL" id="KKU80805.1"/>
    </source>
</evidence>
<evidence type="ECO:0000256" key="1">
    <source>
        <dbReference type="ARBA" id="ARBA00010254"/>
    </source>
</evidence>
<dbReference type="InterPro" id="IPR012340">
    <property type="entry name" value="NA-bd_OB-fold"/>
</dbReference>
<organism evidence="4 5">
    <name type="scientific">Candidatus Gottesmanbacteria bacterium GW2011_GWA1_47_8</name>
    <dbReference type="NCBI Taxonomy" id="1618438"/>
    <lineage>
        <taxon>Bacteria</taxon>
        <taxon>Candidatus Gottesmaniibacteriota</taxon>
    </lineage>
</organism>
<dbReference type="InterPro" id="IPR000266">
    <property type="entry name" value="Ribosomal_uS17"/>
</dbReference>
<comment type="similarity">
    <text evidence="1">Belongs to the universal ribosomal protein uS17 family.</text>
</comment>
<accession>A0A0G1WF06</accession>
<gene>
    <name evidence="4" type="ORF">UY08_C0009G0016</name>
</gene>
<proteinExistence type="inferred from homology"/>
<dbReference type="PANTHER" id="PTHR10744">
    <property type="entry name" value="40S RIBOSOMAL PROTEIN S11 FAMILY MEMBER"/>
    <property type="match status" value="1"/>
</dbReference>
<evidence type="ECO:0000256" key="2">
    <source>
        <dbReference type="ARBA" id="ARBA00022980"/>
    </source>
</evidence>
<dbReference type="EMBL" id="LCOQ01000009">
    <property type="protein sequence ID" value="KKU80805.1"/>
    <property type="molecule type" value="Genomic_DNA"/>
</dbReference>
<dbReference type="GO" id="GO:0006412">
    <property type="term" value="P:translation"/>
    <property type="evidence" value="ECO:0007669"/>
    <property type="project" value="InterPro"/>
</dbReference>
<dbReference type="AlphaFoldDB" id="A0A0G1WF06"/>
<name>A0A0G1WF06_9BACT</name>
<dbReference type="SUPFAM" id="SSF50249">
    <property type="entry name" value="Nucleic acid-binding proteins"/>
    <property type="match status" value="1"/>
</dbReference>
<dbReference type="GO" id="GO:0003735">
    <property type="term" value="F:structural constituent of ribosome"/>
    <property type="evidence" value="ECO:0007669"/>
    <property type="project" value="InterPro"/>
</dbReference>
<evidence type="ECO:0000313" key="5">
    <source>
        <dbReference type="Proteomes" id="UP000034212"/>
    </source>
</evidence>
<dbReference type="Proteomes" id="UP000034212">
    <property type="component" value="Unassembled WGS sequence"/>
</dbReference>
<dbReference type="CDD" id="cd00364">
    <property type="entry name" value="Ribosomal_uS17"/>
    <property type="match status" value="1"/>
</dbReference>
<reference evidence="4 5" key="1">
    <citation type="journal article" date="2015" name="Nature">
        <title>rRNA introns, odd ribosomes, and small enigmatic genomes across a large radiation of phyla.</title>
        <authorList>
            <person name="Brown C.T."/>
            <person name="Hug L.A."/>
            <person name="Thomas B.C."/>
            <person name="Sharon I."/>
            <person name="Castelle C.J."/>
            <person name="Singh A."/>
            <person name="Wilkins M.J."/>
            <person name="Williams K.H."/>
            <person name="Banfield J.F."/>
        </authorList>
    </citation>
    <scope>NUCLEOTIDE SEQUENCE [LARGE SCALE GENOMIC DNA]</scope>
</reference>
<keyword evidence="3" id="KW-0687">Ribonucleoprotein</keyword>